<dbReference type="EMBL" id="FNJU01000003">
    <property type="protein sequence ID" value="SDP51515.1"/>
    <property type="molecule type" value="Genomic_DNA"/>
</dbReference>
<keyword evidence="6" id="KW-1185">Reference proteome</keyword>
<organism evidence="5 6">
    <name type="scientific">Litchfieldia salsa</name>
    <dbReference type="NCBI Taxonomy" id="930152"/>
    <lineage>
        <taxon>Bacteria</taxon>
        <taxon>Bacillati</taxon>
        <taxon>Bacillota</taxon>
        <taxon>Bacilli</taxon>
        <taxon>Bacillales</taxon>
        <taxon>Bacillaceae</taxon>
        <taxon>Litchfieldia</taxon>
    </lineage>
</organism>
<dbReference type="PANTHER" id="PTHR23044:SF61">
    <property type="entry name" value="3'-5' EXORIBONUCLEASE 1-RELATED"/>
    <property type="match status" value="1"/>
</dbReference>
<dbReference type="RefSeq" id="WP_090852364.1">
    <property type="nucleotide sequence ID" value="NZ_FNJU01000003.1"/>
</dbReference>
<gene>
    <name evidence="5" type="ORF">SAMN05216565_103406</name>
</gene>
<dbReference type="OrthoDB" id="159416at2"/>
<keyword evidence="2" id="KW-0378">Hydrolase</keyword>
<dbReference type="CDD" id="cd06133">
    <property type="entry name" value="ERI-1_3'hExo_like"/>
    <property type="match status" value="1"/>
</dbReference>
<dbReference type="SMART" id="SM00479">
    <property type="entry name" value="EXOIII"/>
    <property type="match status" value="1"/>
</dbReference>
<feature type="domain" description="Exonuclease" evidence="4">
    <location>
        <begin position="6"/>
        <end position="186"/>
    </location>
</feature>
<keyword evidence="1" id="KW-0540">Nuclease</keyword>
<evidence type="ECO:0000313" key="5">
    <source>
        <dbReference type="EMBL" id="SDP51515.1"/>
    </source>
</evidence>
<dbReference type="Pfam" id="PF00929">
    <property type="entry name" value="RNase_T"/>
    <property type="match status" value="1"/>
</dbReference>
<dbReference type="AlphaFoldDB" id="A0A1H0TCD4"/>
<evidence type="ECO:0000256" key="2">
    <source>
        <dbReference type="ARBA" id="ARBA00022801"/>
    </source>
</evidence>
<dbReference type="Proteomes" id="UP000199159">
    <property type="component" value="Unassembled WGS sequence"/>
</dbReference>
<dbReference type="STRING" id="930152.SAMN05216565_103406"/>
<sequence>MAEVKQFVFFDFEMLCSDKGMSFSSMESIRLGAVKYQIETETIDYFDCYIKPIHFKGLSSFCKKLTGIVDEDLKEAQDFKEVFEQFLDWIGGIKKTRFFSWSKSDLSRLKLDAELHQISGNTIKKIEKRYVDFQEIFTKRVTKTQYSVENALLLYGLEFIGAKHNPMFDAYNTLRIYLAFLSKPIQTDLVMLRQFVFIELDHELTPSDDLNSMLNTILLNELSVFMYNLSDIYTMKDFSKVLRATRKLVEKYENVICNRSGMFSKRNINLIRRLVAFYHELLLAYQEHSNHSSKIIILSEHIKQPIEYLSLKRG</sequence>
<accession>A0A1H0TCD4</accession>
<dbReference type="InterPro" id="IPR051274">
    <property type="entry name" value="3-5_Exoribonuclease"/>
</dbReference>
<dbReference type="InterPro" id="IPR012337">
    <property type="entry name" value="RNaseH-like_sf"/>
</dbReference>
<reference evidence="6" key="1">
    <citation type="submission" date="2016-10" db="EMBL/GenBank/DDBJ databases">
        <authorList>
            <person name="Varghese N."/>
            <person name="Submissions S."/>
        </authorList>
    </citation>
    <scope>NUCLEOTIDE SEQUENCE [LARGE SCALE GENOMIC DNA]</scope>
    <source>
        <strain evidence="6">IBRC-M10078</strain>
    </source>
</reference>
<name>A0A1H0TCD4_9BACI</name>
<dbReference type="GO" id="GO:0000175">
    <property type="term" value="F:3'-5'-RNA exonuclease activity"/>
    <property type="evidence" value="ECO:0007669"/>
    <property type="project" value="InterPro"/>
</dbReference>
<evidence type="ECO:0000256" key="1">
    <source>
        <dbReference type="ARBA" id="ARBA00022722"/>
    </source>
</evidence>
<dbReference type="Gene3D" id="3.30.420.10">
    <property type="entry name" value="Ribonuclease H-like superfamily/Ribonuclease H"/>
    <property type="match status" value="1"/>
</dbReference>
<evidence type="ECO:0000256" key="3">
    <source>
        <dbReference type="ARBA" id="ARBA00022839"/>
    </source>
</evidence>
<keyword evidence="3 5" id="KW-0269">Exonuclease</keyword>
<evidence type="ECO:0000313" key="6">
    <source>
        <dbReference type="Proteomes" id="UP000199159"/>
    </source>
</evidence>
<proteinExistence type="predicted"/>
<evidence type="ECO:0000259" key="4">
    <source>
        <dbReference type="SMART" id="SM00479"/>
    </source>
</evidence>
<dbReference type="InterPro" id="IPR047201">
    <property type="entry name" value="ERI-1_3'hExo-like"/>
</dbReference>
<dbReference type="PANTHER" id="PTHR23044">
    <property type="entry name" value="3'-5' EXONUCLEASE ERI1-RELATED"/>
    <property type="match status" value="1"/>
</dbReference>
<dbReference type="GO" id="GO:0003676">
    <property type="term" value="F:nucleic acid binding"/>
    <property type="evidence" value="ECO:0007669"/>
    <property type="project" value="InterPro"/>
</dbReference>
<dbReference type="SUPFAM" id="SSF53098">
    <property type="entry name" value="Ribonuclease H-like"/>
    <property type="match status" value="1"/>
</dbReference>
<dbReference type="InterPro" id="IPR013520">
    <property type="entry name" value="Ribonucl_H"/>
</dbReference>
<protein>
    <submittedName>
        <fullName evidence="5">Inhibitor of the KinA pathway to sporulation, predicted exonuclease</fullName>
    </submittedName>
</protein>
<dbReference type="InterPro" id="IPR036397">
    <property type="entry name" value="RNaseH_sf"/>
</dbReference>